<feature type="transmembrane region" description="Helical" evidence="5">
    <location>
        <begin position="28"/>
        <end position="51"/>
    </location>
</feature>
<dbReference type="GO" id="GO:0004930">
    <property type="term" value="F:G protein-coupled receptor activity"/>
    <property type="evidence" value="ECO:0007669"/>
    <property type="project" value="InterPro"/>
</dbReference>
<evidence type="ECO:0000256" key="2">
    <source>
        <dbReference type="ARBA" id="ARBA00022692"/>
    </source>
</evidence>
<evidence type="ECO:0000256" key="1">
    <source>
        <dbReference type="ARBA" id="ARBA00004370"/>
    </source>
</evidence>
<organism evidence="6 7">
    <name type="scientific">Strongylus vulgaris</name>
    <name type="common">Blood worm</name>
    <dbReference type="NCBI Taxonomy" id="40348"/>
    <lineage>
        <taxon>Eukaryota</taxon>
        <taxon>Metazoa</taxon>
        <taxon>Ecdysozoa</taxon>
        <taxon>Nematoda</taxon>
        <taxon>Chromadorea</taxon>
        <taxon>Rhabditida</taxon>
        <taxon>Rhabditina</taxon>
        <taxon>Rhabditomorpha</taxon>
        <taxon>Strongyloidea</taxon>
        <taxon>Strongylidae</taxon>
        <taxon>Strongylus</taxon>
    </lineage>
</organism>
<dbReference type="GO" id="GO:0016020">
    <property type="term" value="C:membrane"/>
    <property type="evidence" value="ECO:0007669"/>
    <property type="project" value="UniProtKB-SubCell"/>
</dbReference>
<reference evidence="6 7" key="1">
    <citation type="submission" date="2018-11" db="EMBL/GenBank/DDBJ databases">
        <authorList>
            <consortium name="Pathogen Informatics"/>
        </authorList>
    </citation>
    <scope>NUCLEOTIDE SEQUENCE [LARGE SCALE GENOMIC DNA]</scope>
</reference>
<name>A0A3P7LG14_STRVU</name>
<keyword evidence="4 5" id="KW-0472">Membrane</keyword>
<dbReference type="InterPro" id="IPR000276">
    <property type="entry name" value="GPCR_Rhodpsn"/>
</dbReference>
<dbReference type="PANTHER" id="PTHR23360:SF16">
    <property type="entry name" value="G-PROTEIN COUPLED RECEPTORS FAMILY 1 PROFILE DOMAIN-CONTAINING PROTEIN"/>
    <property type="match status" value="1"/>
</dbReference>
<keyword evidence="3 5" id="KW-1133">Transmembrane helix</keyword>
<evidence type="ECO:0000256" key="4">
    <source>
        <dbReference type="ARBA" id="ARBA00023136"/>
    </source>
</evidence>
<keyword evidence="7" id="KW-1185">Reference proteome</keyword>
<evidence type="ECO:0000256" key="5">
    <source>
        <dbReference type="SAM" id="Phobius"/>
    </source>
</evidence>
<dbReference type="AlphaFoldDB" id="A0A3P7LG14"/>
<dbReference type="InterPro" id="IPR019424">
    <property type="entry name" value="7TM_GPCR_Srsx"/>
</dbReference>
<dbReference type="EMBL" id="UYYB01101347">
    <property type="protein sequence ID" value="VDM78222.1"/>
    <property type="molecule type" value="Genomic_DNA"/>
</dbReference>
<protein>
    <recommendedName>
        <fullName evidence="8">G-protein coupled receptors family 1 profile domain-containing protein</fullName>
    </recommendedName>
</protein>
<evidence type="ECO:0000313" key="7">
    <source>
        <dbReference type="Proteomes" id="UP000270094"/>
    </source>
</evidence>
<evidence type="ECO:0000313" key="6">
    <source>
        <dbReference type="EMBL" id="VDM78222.1"/>
    </source>
</evidence>
<dbReference type="Gene3D" id="1.20.1070.10">
    <property type="entry name" value="Rhodopsin 7-helix transmembrane proteins"/>
    <property type="match status" value="1"/>
</dbReference>
<accession>A0A3P7LG14</accession>
<comment type="subcellular location">
    <subcellularLocation>
        <location evidence="1">Membrane</location>
    </subcellularLocation>
</comment>
<feature type="transmembrane region" description="Helical" evidence="5">
    <location>
        <begin position="112"/>
        <end position="131"/>
    </location>
</feature>
<evidence type="ECO:0008006" key="8">
    <source>
        <dbReference type="Google" id="ProtNLM"/>
    </source>
</evidence>
<proteinExistence type="predicted"/>
<feature type="transmembrane region" description="Helical" evidence="5">
    <location>
        <begin position="72"/>
        <end position="100"/>
    </location>
</feature>
<dbReference type="OrthoDB" id="5863619at2759"/>
<dbReference type="SUPFAM" id="SSF81321">
    <property type="entry name" value="Family A G protein-coupled receptor-like"/>
    <property type="match status" value="1"/>
</dbReference>
<dbReference type="Proteomes" id="UP000270094">
    <property type="component" value="Unassembled WGS sequence"/>
</dbReference>
<dbReference type="SMART" id="SM01381">
    <property type="entry name" value="7TM_GPCR_Srsx"/>
    <property type="match status" value="1"/>
</dbReference>
<dbReference type="PANTHER" id="PTHR23360">
    <property type="entry name" value="G-PROTEIN COUPLED RECEPTORS FAMILY 1 PROFILE DOMAIN-CONTAINING PROTEIN-RELATED"/>
    <property type="match status" value="1"/>
</dbReference>
<dbReference type="InterPro" id="IPR047130">
    <property type="entry name" value="7TM_GPCR_Srsx_nematod"/>
</dbReference>
<gene>
    <name evidence="6" type="ORF">SVUK_LOCUS13220</name>
</gene>
<keyword evidence="2 5" id="KW-0812">Transmembrane</keyword>
<dbReference type="Pfam" id="PF10320">
    <property type="entry name" value="7TM_GPCR_Srsx"/>
    <property type="match status" value="1"/>
</dbReference>
<evidence type="ECO:0000256" key="3">
    <source>
        <dbReference type="ARBA" id="ARBA00022989"/>
    </source>
</evidence>
<sequence>MIKRRPLQCHDLLPLCFPPAAFNTKSRIVWICSNVVISVLVIIVHIFAHINCRKHALANSIRGRITERNRRLLHSIFIVTGVYIFTWFATVVLLLITQMFHLSPATITKINLQIGWLVIINTSDNFFIYFWRAPDYR</sequence>